<dbReference type="Pfam" id="PF00903">
    <property type="entry name" value="Glyoxalase"/>
    <property type="match status" value="1"/>
</dbReference>
<sequence length="124" mass="14282">MKKSFIEQLHYCRIPVRNLEQSAQWYEEVVGLQLVSMTDDPFAIMRINEGSLLLVLVPAEDDTFSHFTTDNKPAFSLGFTSPALKEFHQHLQEKGVKVGDITEDKGHAYFHFYDPSGNQLQVHW</sequence>
<dbReference type="Gene3D" id="3.10.180.10">
    <property type="entry name" value="2,3-Dihydroxybiphenyl 1,2-Dioxygenase, domain 1"/>
    <property type="match status" value="1"/>
</dbReference>
<proteinExistence type="predicted"/>
<accession>A0A2S5G8R6</accession>
<dbReference type="SUPFAM" id="SSF54593">
    <property type="entry name" value="Glyoxalase/Bleomycin resistance protein/Dihydroxybiphenyl dioxygenase"/>
    <property type="match status" value="1"/>
</dbReference>
<evidence type="ECO:0000313" key="2">
    <source>
        <dbReference type="EMBL" id="PPA69390.1"/>
    </source>
</evidence>
<organism evidence="2 3">
    <name type="scientific">Jeotgalibacillus proteolyticus</name>
    <dbReference type="NCBI Taxonomy" id="2082395"/>
    <lineage>
        <taxon>Bacteria</taxon>
        <taxon>Bacillati</taxon>
        <taxon>Bacillota</taxon>
        <taxon>Bacilli</taxon>
        <taxon>Bacillales</taxon>
        <taxon>Caryophanaceae</taxon>
        <taxon>Jeotgalibacillus</taxon>
    </lineage>
</organism>
<protein>
    <submittedName>
        <fullName evidence="2">VOC family protein</fullName>
    </submittedName>
</protein>
<keyword evidence="3" id="KW-1185">Reference proteome</keyword>
<gene>
    <name evidence="2" type="ORF">C4B60_16505</name>
</gene>
<dbReference type="AlphaFoldDB" id="A0A2S5G8R6"/>
<evidence type="ECO:0000313" key="3">
    <source>
        <dbReference type="Proteomes" id="UP000239047"/>
    </source>
</evidence>
<feature type="domain" description="VOC" evidence="1">
    <location>
        <begin position="8"/>
        <end position="124"/>
    </location>
</feature>
<dbReference type="InterPro" id="IPR029068">
    <property type="entry name" value="Glyas_Bleomycin-R_OHBP_Dase"/>
</dbReference>
<comment type="caution">
    <text evidence="2">The sequence shown here is derived from an EMBL/GenBank/DDBJ whole genome shotgun (WGS) entry which is preliminary data.</text>
</comment>
<dbReference type="InterPro" id="IPR037523">
    <property type="entry name" value="VOC_core"/>
</dbReference>
<dbReference type="CDD" id="cd06587">
    <property type="entry name" value="VOC"/>
    <property type="match status" value="1"/>
</dbReference>
<evidence type="ECO:0000259" key="1">
    <source>
        <dbReference type="PROSITE" id="PS51819"/>
    </source>
</evidence>
<dbReference type="EMBL" id="PREZ01000006">
    <property type="protein sequence ID" value="PPA69390.1"/>
    <property type="molecule type" value="Genomic_DNA"/>
</dbReference>
<dbReference type="OrthoDB" id="2608626at2"/>
<dbReference type="RefSeq" id="WP_104059128.1">
    <property type="nucleotide sequence ID" value="NZ_PREZ01000006.1"/>
</dbReference>
<reference evidence="2 3" key="1">
    <citation type="submission" date="2018-02" db="EMBL/GenBank/DDBJ databases">
        <title>Jeotgalibacillus proteolyticum sp. nov. a protease producing bacterium isolated from ocean sediments of Laizhou Bay.</title>
        <authorList>
            <person name="Li Y."/>
        </authorList>
    </citation>
    <scope>NUCLEOTIDE SEQUENCE [LARGE SCALE GENOMIC DNA]</scope>
    <source>
        <strain evidence="2 3">22-7</strain>
    </source>
</reference>
<dbReference type="PROSITE" id="PS51819">
    <property type="entry name" value="VOC"/>
    <property type="match status" value="1"/>
</dbReference>
<dbReference type="Proteomes" id="UP000239047">
    <property type="component" value="Unassembled WGS sequence"/>
</dbReference>
<name>A0A2S5G8R6_9BACL</name>
<dbReference type="InterPro" id="IPR004360">
    <property type="entry name" value="Glyas_Fos-R_dOase_dom"/>
</dbReference>